<dbReference type="OMA" id="HEDGLAF"/>
<evidence type="ECO:0000256" key="4">
    <source>
        <dbReference type="ARBA" id="ARBA00036539"/>
    </source>
</evidence>
<dbReference type="GO" id="GO:0035999">
    <property type="term" value="P:tetrahydrofolate interconversion"/>
    <property type="evidence" value="ECO:0007669"/>
    <property type="project" value="TreeGrafter"/>
</dbReference>
<dbReference type="InterPro" id="IPR024185">
    <property type="entry name" value="FTHF_cligase-like_sf"/>
</dbReference>
<gene>
    <name evidence="6" type="ORF">TCAL_07693</name>
</gene>
<comment type="caution">
    <text evidence="6">The sequence shown here is derived from an EMBL/GenBank/DDBJ whole genome shotgun (WGS) entry which is preliminary data.</text>
</comment>
<comment type="catalytic activity">
    <reaction evidence="4">
        <text>(6S)-5-formyl-5,6,7,8-tetrahydrofolate + ATP = (6R)-5,10-methenyltetrahydrofolate + ADP + phosphate</text>
        <dbReference type="Rhea" id="RHEA:10488"/>
        <dbReference type="ChEBI" id="CHEBI:30616"/>
        <dbReference type="ChEBI" id="CHEBI:43474"/>
        <dbReference type="ChEBI" id="CHEBI:57455"/>
        <dbReference type="ChEBI" id="CHEBI:57457"/>
        <dbReference type="ChEBI" id="CHEBI:456216"/>
        <dbReference type="EC" id="6.3.3.2"/>
    </reaction>
</comment>
<dbReference type="AlphaFoldDB" id="A0A553NET2"/>
<evidence type="ECO:0000313" key="6">
    <source>
        <dbReference type="EMBL" id="TRY63957.1"/>
    </source>
</evidence>
<keyword evidence="3" id="KW-0067">ATP-binding</keyword>
<evidence type="ECO:0000256" key="3">
    <source>
        <dbReference type="ARBA" id="ARBA00022840"/>
    </source>
</evidence>
<dbReference type="PANTHER" id="PTHR23407">
    <property type="entry name" value="ATPASE INHIBITOR/5-FORMYLTETRAHYDROFOLATE CYCLO-LIGASE"/>
    <property type="match status" value="1"/>
</dbReference>
<evidence type="ECO:0000256" key="2">
    <source>
        <dbReference type="ARBA" id="ARBA00022741"/>
    </source>
</evidence>
<dbReference type="InterPro" id="IPR002698">
    <property type="entry name" value="FTHF_cligase"/>
</dbReference>
<dbReference type="GO" id="GO:0005524">
    <property type="term" value="F:ATP binding"/>
    <property type="evidence" value="ECO:0007669"/>
    <property type="project" value="UniProtKB-KW"/>
</dbReference>
<accession>A0A553NET2</accession>
<dbReference type="STRING" id="6832.A0A553NET2"/>
<dbReference type="InterPro" id="IPR037171">
    <property type="entry name" value="NagB/RpiA_transferase-like"/>
</dbReference>
<reference evidence="6 7" key="1">
    <citation type="journal article" date="2018" name="Nat. Ecol. Evol.">
        <title>Genomic signatures of mitonuclear coevolution across populations of Tigriopus californicus.</title>
        <authorList>
            <person name="Barreto F.S."/>
            <person name="Watson E.T."/>
            <person name="Lima T.G."/>
            <person name="Willett C.S."/>
            <person name="Edmands S."/>
            <person name="Li W."/>
            <person name="Burton R.S."/>
        </authorList>
    </citation>
    <scope>NUCLEOTIDE SEQUENCE [LARGE SCALE GENOMIC DNA]</scope>
    <source>
        <strain evidence="6 7">San Diego</strain>
    </source>
</reference>
<dbReference type="GO" id="GO:0005739">
    <property type="term" value="C:mitochondrion"/>
    <property type="evidence" value="ECO:0007669"/>
    <property type="project" value="TreeGrafter"/>
</dbReference>
<dbReference type="Proteomes" id="UP000318571">
    <property type="component" value="Chromosome 10"/>
</dbReference>
<evidence type="ECO:0000256" key="1">
    <source>
        <dbReference type="ARBA" id="ARBA00010638"/>
    </source>
</evidence>
<dbReference type="PANTHER" id="PTHR23407:SF1">
    <property type="entry name" value="5-FORMYLTETRAHYDROFOLATE CYCLO-LIGASE"/>
    <property type="match status" value="1"/>
</dbReference>
<evidence type="ECO:0000256" key="5">
    <source>
        <dbReference type="ARBA" id="ARBA00038966"/>
    </source>
</evidence>
<dbReference type="EMBL" id="VCGU01000458">
    <property type="protein sequence ID" value="TRY63957.1"/>
    <property type="molecule type" value="Genomic_DNA"/>
</dbReference>
<name>A0A553NET2_TIGCA</name>
<keyword evidence="2" id="KW-0547">Nucleotide-binding</keyword>
<organism evidence="6 7">
    <name type="scientific">Tigriopus californicus</name>
    <name type="common">Marine copepod</name>
    <dbReference type="NCBI Taxonomy" id="6832"/>
    <lineage>
        <taxon>Eukaryota</taxon>
        <taxon>Metazoa</taxon>
        <taxon>Ecdysozoa</taxon>
        <taxon>Arthropoda</taxon>
        <taxon>Crustacea</taxon>
        <taxon>Multicrustacea</taxon>
        <taxon>Hexanauplia</taxon>
        <taxon>Copepoda</taxon>
        <taxon>Harpacticoida</taxon>
        <taxon>Harpacticidae</taxon>
        <taxon>Tigriopus</taxon>
    </lineage>
</organism>
<dbReference type="SUPFAM" id="SSF100950">
    <property type="entry name" value="NagB/RpiA/CoA transferase-like"/>
    <property type="match status" value="1"/>
</dbReference>
<comment type="similarity">
    <text evidence="1">Belongs to the 5-formyltetrahydrofolate cyclo-ligase family.</text>
</comment>
<proteinExistence type="inferred from homology"/>
<keyword evidence="7" id="KW-1185">Reference proteome</keyword>
<dbReference type="Gene3D" id="3.40.50.10420">
    <property type="entry name" value="NagB/RpiA/CoA transferase-like"/>
    <property type="match status" value="1"/>
</dbReference>
<dbReference type="Pfam" id="PF01812">
    <property type="entry name" value="5-FTHF_cyc-lig"/>
    <property type="match status" value="1"/>
</dbReference>
<dbReference type="EC" id="6.3.3.2" evidence="5"/>
<dbReference type="GO" id="GO:0030272">
    <property type="term" value="F:5-formyltetrahydrofolate cyclo-ligase activity"/>
    <property type="evidence" value="ECO:0007669"/>
    <property type="project" value="UniProtKB-EC"/>
</dbReference>
<sequence length="111" mass="12494">MDMVELMDLDDYDRLPLTRWNIKQPHEQDTHRPDALKSGLDLILVPGLAFTASGQRLGRGKGYYDTYLQKCKSILSPGPQTLALAFQEQIVDHIPTHDHDQSLDAVIAPNL</sequence>
<dbReference type="GO" id="GO:0009396">
    <property type="term" value="P:folic acid-containing compound biosynthetic process"/>
    <property type="evidence" value="ECO:0007669"/>
    <property type="project" value="TreeGrafter"/>
</dbReference>
<evidence type="ECO:0000313" key="7">
    <source>
        <dbReference type="Proteomes" id="UP000318571"/>
    </source>
</evidence>
<protein>
    <recommendedName>
        <fullName evidence="5">5-formyltetrahydrofolate cyclo-ligase</fullName>
        <ecNumber evidence="5">6.3.3.2</ecNumber>
    </recommendedName>
</protein>